<feature type="transmembrane region" description="Helical" evidence="1">
    <location>
        <begin position="35"/>
        <end position="54"/>
    </location>
</feature>
<evidence type="ECO:0000313" key="3">
    <source>
        <dbReference type="Proteomes" id="UP000030140"/>
    </source>
</evidence>
<comment type="caution">
    <text evidence="2">The sequence shown here is derived from an EMBL/GenBank/DDBJ whole genome shotgun (WGS) entry which is preliminary data.</text>
</comment>
<dbReference type="KEGG" id="ddo:I597_1882"/>
<evidence type="ECO:0000313" key="2">
    <source>
        <dbReference type="EMBL" id="KGO05951.1"/>
    </source>
</evidence>
<keyword evidence="1" id="KW-0472">Membrane</keyword>
<organism evidence="2 3">
    <name type="scientific">Dokdonia donghaensis DSW-1</name>
    <dbReference type="NCBI Taxonomy" id="1300343"/>
    <lineage>
        <taxon>Bacteria</taxon>
        <taxon>Pseudomonadati</taxon>
        <taxon>Bacteroidota</taxon>
        <taxon>Flavobacteriia</taxon>
        <taxon>Flavobacteriales</taxon>
        <taxon>Flavobacteriaceae</taxon>
        <taxon>Dokdonia</taxon>
    </lineage>
</organism>
<proteinExistence type="predicted"/>
<dbReference type="PATRIC" id="fig|1300343.5.peg.1891"/>
<accession>A0A0A2GUG6</accession>
<keyword evidence="3" id="KW-1185">Reference proteome</keyword>
<dbReference type="Proteomes" id="UP000030140">
    <property type="component" value="Unassembled WGS sequence"/>
</dbReference>
<feature type="transmembrane region" description="Helical" evidence="1">
    <location>
        <begin position="7"/>
        <end position="29"/>
    </location>
</feature>
<name>A0A0A2GUG6_9FLAO</name>
<protein>
    <submittedName>
        <fullName evidence="2">Uncharacterized protein</fullName>
    </submittedName>
</protein>
<reference evidence="2 3" key="1">
    <citation type="submission" date="2014-10" db="EMBL/GenBank/DDBJ databases">
        <title>Draft genome sequence of the proteorhodopsin-containing marine bacterium Dokdonia donghaensis.</title>
        <authorList>
            <person name="Gomez-Consarnau L."/>
            <person name="Gonzalez J.M."/>
            <person name="Riedel T."/>
            <person name="Jaenicke S."/>
            <person name="Wagner-Doebler I."/>
            <person name="Fuhrman J.A."/>
        </authorList>
    </citation>
    <scope>NUCLEOTIDE SEQUENCE [LARGE SCALE GENOMIC DNA]</scope>
    <source>
        <strain evidence="2 3">DSW-1</strain>
    </source>
</reference>
<keyword evidence="1" id="KW-1133">Transmembrane helix</keyword>
<keyword evidence="1" id="KW-0812">Transmembrane</keyword>
<sequence>MKTIALYLVMLLAVSFYASALLLAYWLLWLIFGKIAAATILLVLIGITVVRVQLKKRRS</sequence>
<evidence type="ECO:0000256" key="1">
    <source>
        <dbReference type="SAM" id="Phobius"/>
    </source>
</evidence>
<dbReference type="RefSeq" id="WP_035324969.1">
    <property type="nucleotide sequence ID" value="NZ_CP015125.1"/>
</dbReference>
<dbReference type="EMBL" id="JSAQ01000001">
    <property type="protein sequence ID" value="KGO05951.1"/>
    <property type="molecule type" value="Genomic_DNA"/>
</dbReference>
<gene>
    <name evidence="2" type="ORF">NV36_03235</name>
</gene>
<dbReference type="AlphaFoldDB" id="A0A0A2GUG6"/>